<evidence type="ECO:0000313" key="3">
    <source>
        <dbReference type="EMBL" id="KAF5800675.1"/>
    </source>
</evidence>
<dbReference type="SUPFAM" id="SSF50386">
    <property type="entry name" value="STI-like"/>
    <property type="match status" value="1"/>
</dbReference>
<dbReference type="PANTHER" id="PTHR33107:SF87">
    <property type="entry name" value="21 KDA SEED PROTEIN-RELATED"/>
    <property type="match status" value="1"/>
</dbReference>
<evidence type="ECO:0000256" key="2">
    <source>
        <dbReference type="SAM" id="SignalP"/>
    </source>
</evidence>
<evidence type="ECO:0000313" key="4">
    <source>
        <dbReference type="Proteomes" id="UP000215914"/>
    </source>
</evidence>
<keyword evidence="4" id="KW-1185">Reference proteome</keyword>
<dbReference type="Proteomes" id="UP000215914">
    <property type="component" value="Unassembled WGS sequence"/>
</dbReference>
<reference evidence="3" key="2">
    <citation type="submission" date="2020-06" db="EMBL/GenBank/DDBJ databases">
        <title>Helianthus annuus Genome sequencing and assembly Release 2.</title>
        <authorList>
            <person name="Gouzy J."/>
            <person name="Langlade N."/>
            <person name="Munos S."/>
        </authorList>
    </citation>
    <scope>NUCLEOTIDE SEQUENCE</scope>
    <source>
        <tissue evidence="3">Leaves</tissue>
    </source>
</reference>
<dbReference type="Gene3D" id="2.80.10.50">
    <property type="match status" value="1"/>
</dbReference>
<dbReference type="InterPro" id="IPR002160">
    <property type="entry name" value="Prot_inh_Kunz-lg"/>
</dbReference>
<dbReference type="AlphaFoldDB" id="A0A9K3NI86"/>
<gene>
    <name evidence="3" type="ORF">HanXRQr2_Chr06g0239421</name>
</gene>
<dbReference type="Gramene" id="mRNA:HanXRQr2_Chr06g0239421">
    <property type="protein sequence ID" value="mRNA:HanXRQr2_Chr06g0239421"/>
    <property type="gene ID" value="HanXRQr2_Chr06g0239421"/>
</dbReference>
<sequence>MKTIILFSLAFIFAVNSAPSPAPVLDTHGNYLRTGGGYLLIPLDGLVGGPYVRDLGKKSCVPGVVLSYNDNDGIPMTFAPVNPKKGVIRLSTDQCWNC</sequence>
<name>A0A9K3NI86_HELAN</name>
<accession>A0A9K3NI86</accession>
<comment type="caution">
    <text evidence="3">The sequence shown here is derived from an EMBL/GenBank/DDBJ whole genome shotgun (WGS) entry which is preliminary data.</text>
</comment>
<proteinExistence type="inferred from homology"/>
<comment type="similarity">
    <text evidence="1">Belongs to the protease inhibitor I3 (leguminous Kunitz-type inhibitor) family.</text>
</comment>
<dbReference type="PANTHER" id="PTHR33107">
    <property type="entry name" value="KUNITZ TRYPSIN INHIBITOR 2"/>
    <property type="match status" value="1"/>
</dbReference>
<dbReference type="Pfam" id="PF00197">
    <property type="entry name" value="Kunitz_legume"/>
    <property type="match status" value="1"/>
</dbReference>
<dbReference type="GO" id="GO:0004866">
    <property type="term" value="F:endopeptidase inhibitor activity"/>
    <property type="evidence" value="ECO:0007669"/>
    <property type="project" value="InterPro"/>
</dbReference>
<dbReference type="InterPro" id="IPR011065">
    <property type="entry name" value="Kunitz_inhibitor_STI-like_sf"/>
</dbReference>
<reference evidence="3" key="1">
    <citation type="journal article" date="2017" name="Nature">
        <title>The sunflower genome provides insights into oil metabolism, flowering and Asterid evolution.</title>
        <authorList>
            <person name="Badouin H."/>
            <person name="Gouzy J."/>
            <person name="Grassa C.J."/>
            <person name="Murat F."/>
            <person name="Staton S.E."/>
            <person name="Cottret L."/>
            <person name="Lelandais-Briere C."/>
            <person name="Owens G.L."/>
            <person name="Carrere S."/>
            <person name="Mayjonade B."/>
            <person name="Legrand L."/>
            <person name="Gill N."/>
            <person name="Kane N.C."/>
            <person name="Bowers J.E."/>
            <person name="Hubner S."/>
            <person name="Bellec A."/>
            <person name="Berard A."/>
            <person name="Berges H."/>
            <person name="Blanchet N."/>
            <person name="Boniface M.C."/>
            <person name="Brunel D."/>
            <person name="Catrice O."/>
            <person name="Chaidir N."/>
            <person name="Claudel C."/>
            <person name="Donnadieu C."/>
            <person name="Faraut T."/>
            <person name="Fievet G."/>
            <person name="Helmstetter N."/>
            <person name="King M."/>
            <person name="Knapp S.J."/>
            <person name="Lai Z."/>
            <person name="Le Paslier M.C."/>
            <person name="Lippi Y."/>
            <person name="Lorenzon L."/>
            <person name="Mandel J.R."/>
            <person name="Marage G."/>
            <person name="Marchand G."/>
            <person name="Marquand E."/>
            <person name="Bret-Mestries E."/>
            <person name="Morien E."/>
            <person name="Nambeesan S."/>
            <person name="Nguyen T."/>
            <person name="Pegot-Espagnet P."/>
            <person name="Pouilly N."/>
            <person name="Raftis F."/>
            <person name="Sallet E."/>
            <person name="Schiex T."/>
            <person name="Thomas J."/>
            <person name="Vandecasteele C."/>
            <person name="Vares D."/>
            <person name="Vear F."/>
            <person name="Vautrin S."/>
            <person name="Crespi M."/>
            <person name="Mangin B."/>
            <person name="Burke J.M."/>
            <person name="Salse J."/>
            <person name="Munos S."/>
            <person name="Vincourt P."/>
            <person name="Rieseberg L.H."/>
            <person name="Langlade N.B."/>
        </authorList>
    </citation>
    <scope>NUCLEOTIDE SEQUENCE</scope>
    <source>
        <tissue evidence="3">Leaves</tissue>
    </source>
</reference>
<keyword evidence="2" id="KW-0732">Signal</keyword>
<evidence type="ECO:0000256" key="1">
    <source>
        <dbReference type="ARBA" id="ARBA00005440"/>
    </source>
</evidence>
<feature type="chain" id="PRO_5039913188" evidence="2">
    <location>
        <begin position="18"/>
        <end position="98"/>
    </location>
</feature>
<protein>
    <submittedName>
        <fullName evidence="3">Uncharacterized protein</fullName>
    </submittedName>
</protein>
<dbReference type="EMBL" id="MNCJ02000321">
    <property type="protein sequence ID" value="KAF5800675.1"/>
    <property type="molecule type" value="Genomic_DNA"/>
</dbReference>
<organism evidence="3 4">
    <name type="scientific">Helianthus annuus</name>
    <name type="common">Common sunflower</name>
    <dbReference type="NCBI Taxonomy" id="4232"/>
    <lineage>
        <taxon>Eukaryota</taxon>
        <taxon>Viridiplantae</taxon>
        <taxon>Streptophyta</taxon>
        <taxon>Embryophyta</taxon>
        <taxon>Tracheophyta</taxon>
        <taxon>Spermatophyta</taxon>
        <taxon>Magnoliopsida</taxon>
        <taxon>eudicotyledons</taxon>
        <taxon>Gunneridae</taxon>
        <taxon>Pentapetalae</taxon>
        <taxon>asterids</taxon>
        <taxon>campanulids</taxon>
        <taxon>Asterales</taxon>
        <taxon>Asteraceae</taxon>
        <taxon>Asteroideae</taxon>
        <taxon>Heliantheae alliance</taxon>
        <taxon>Heliantheae</taxon>
        <taxon>Helianthus</taxon>
    </lineage>
</organism>
<feature type="signal peptide" evidence="2">
    <location>
        <begin position="1"/>
        <end position="17"/>
    </location>
</feature>